<dbReference type="PANTHER" id="PTHR10943:SF1">
    <property type="entry name" value="26S PROTEASOME NON-ATPASE REGULATORY SUBUNIT 2"/>
    <property type="match status" value="1"/>
</dbReference>
<dbReference type="GO" id="GO:0034515">
    <property type="term" value="C:proteasome storage granule"/>
    <property type="evidence" value="ECO:0007669"/>
    <property type="project" value="TreeGrafter"/>
</dbReference>
<protein>
    <submittedName>
        <fullName evidence="2">26S proteasome non-ATPase regulatory subunit</fullName>
    </submittedName>
</protein>
<dbReference type="PANTHER" id="PTHR10943">
    <property type="entry name" value="26S PROTEASOME NON-ATPASE REGULATORY SUBUNIT"/>
    <property type="match status" value="1"/>
</dbReference>
<dbReference type="OrthoDB" id="10252509at2759"/>
<dbReference type="GO" id="GO:0008540">
    <property type="term" value="C:proteasome regulatory particle, base subcomplex"/>
    <property type="evidence" value="ECO:0007669"/>
    <property type="project" value="TreeGrafter"/>
</dbReference>
<evidence type="ECO:0000313" key="3">
    <source>
        <dbReference type="Proteomes" id="UP000325081"/>
    </source>
</evidence>
<gene>
    <name evidence="2" type="ORF">STAS_27870</name>
</gene>
<sequence>MKNSLYKTLAHYLPLAGNLIFHWSSDIPELHATLKGAPFGRTLDFGRRDSRKSSLAGKLSSSSDLCFQNLAATFVNAFVNTGFGQDKLMTVPSEASIGGGSSTSWLFKNKEHGKASAAASLGMIHLWDEDSGLAQLDKYFHSTDSHVTAGALLGVGIVNCNVQNECDPGKVCVQLTPQPVGNILGFSTFGRVCGQRRHFCAIMGLGLAYAVSKDAQVSILLMPLLGDGKSSLDVIAFAAISLDLYGEHNIRRAVPLALGLLCISNPKVNVMDVEKSVRGGC</sequence>
<dbReference type="InterPro" id="IPR011989">
    <property type="entry name" value="ARM-like"/>
</dbReference>
<keyword evidence="3" id="KW-1185">Reference proteome</keyword>
<dbReference type="GO" id="GO:0043161">
    <property type="term" value="P:proteasome-mediated ubiquitin-dependent protein catabolic process"/>
    <property type="evidence" value="ECO:0007669"/>
    <property type="project" value="TreeGrafter"/>
</dbReference>
<evidence type="ECO:0000313" key="2">
    <source>
        <dbReference type="EMBL" id="GER50554.1"/>
    </source>
</evidence>
<dbReference type="Gene3D" id="1.25.10.10">
    <property type="entry name" value="Leucine-rich Repeat Variant"/>
    <property type="match status" value="1"/>
</dbReference>
<keyword evidence="1" id="KW-0677">Repeat</keyword>
<reference evidence="3" key="1">
    <citation type="journal article" date="2019" name="Curr. Biol.">
        <title>Genome Sequence of Striga asiatica Provides Insight into the Evolution of Plant Parasitism.</title>
        <authorList>
            <person name="Yoshida S."/>
            <person name="Kim S."/>
            <person name="Wafula E.K."/>
            <person name="Tanskanen J."/>
            <person name="Kim Y.M."/>
            <person name="Honaas L."/>
            <person name="Yang Z."/>
            <person name="Spallek T."/>
            <person name="Conn C.E."/>
            <person name="Ichihashi Y."/>
            <person name="Cheong K."/>
            <person name="Cui S."/>
            <person name="Der J.P."/>
            <person name="Gundlach H."/>
            <person name="Jiao Y."/>
            <person name="Hori C."/>
            <person name="Ishida J.K."/>
            <person name="Kasahara H."/>
            <person name="Kiba T."/>
            <person name="Kim M.S."/>
            <person name="Koo N."/>
            <person name="Laohavisit A."/>
            <person name="Lee Y.H."/>
            <person name="Lumba S."/>
            <person name="McCourt P."/>
            <person name="Mortimer J.C."/>
            <person name="Mutuku J.M."/>
            <person name="Nomura T."/>
            <person name="Sasaki-Sekimoto Y."/>
            <person name="Seto Y."/>
            <person name="Wang Y."/>
            <person name="Wakatake T."/>
            <person name="Sakakibara H."/>
            <person name="Demura T."/>
            <person name="Yamaguchi S."/>
            <person name="Yoneyama K."/>
            <person name="Manabe R.I."/>
            <person name="Nelson D.C."/>
            <person name="Schulman A.H."/>
            <person name="Timko M.P."/>
            <person name="dePamphilis C.W."/>
            <person name="Choi D."/>
            <person name="Shirasu K."/>
        </authorList>
    </citation>
    <scope>NUCLEOTIDE SEQUENCE [LARGE SCALE GENOMIC DNA]</scope>
    <source>
        <strain evidence="3">cv. UVA1</strain>
    </source>
</reference>
<accession>A0A5A7R2D3</accession>
<dbReference type="Proteomes" id="UP000325081">
    <property type="component" value="Unassembled WGS sequence"/>
</dbReference>
<organism evidence="2 3">
    <name type="scientific">Striga asiatica</name>
    <name type="common">Asiatic witchweed</name>
    <name type="synonym">Buchnera asiatica</name>
    <dbReference type="NCBI Taxonomy" id="4170"/>
    <lineage>
        <taxon>Eukaryota</taxon>
        <taxon>Viridiplantae</taxon>
        <taxon>Streptophyta</taxon>
        <taxon>Embryophyta</taxon>
        <taxon>Tracheophyta</taxon>
        <taxon>Spermatophyta</taxon>
        <taxon>Magnoliopsida</taxon>
        <taxon>eudicotyledons</taxon>
        <taxon>Gunneridae</taxon>
        <taxon>Pentapetalae</taxon>
        <taxon>asterids</taxon>
        <taxon>lamiids</taxon>
        <taxon>Lamiales</taxon>
        <taxon>Orobanchaceae</taxon>
        <taxon>Buchnereae</taxon>
        <taxon>Striga</taxon>
    </lineage>
</organism>
<comment type="caution">
    <text evidence="2">The sequence shown here is derived from an EMBL/GenBank/DDBJ whole genome shotgun (WGS) entry which is preliminary data.</text>
</comment>
<evidence type="ECO:0000256" key="1">
    <source>
        <dbReference type="ARBA" id="ARBA00022737"/>
    </source>
</evidence>
<dbReference type="EMBL" id="BKCP01009337">
    <property type="protein sequence ID" value="GER50554.1"/>
    <property type="molecule type" value="Genomic_DNA"/>
</dbReference>
<dbReference type="AlphaFoldDB" id="A0A5A7R2D3"/>
<dbReference type="InterPro" id="IPR002015">
    <property type="entry name" value="Proteasome/cyclosome_rpt"/>
</dbReference>
<name>A0A5A7R2D3_STRAF</name>
<proteinExistence type="predicted"/>
<dbReference type="GO" id="GO:0005634">
    <property type="term" value="C:nucleus"/>
    <property type="evidence" value="ECO:0007669"/>
    <property type="project" value="TreeGrafter"/>
</dbReference>
<keyword evidence="2" id="KW-0647">Proteasome</keyword>
<dbReference type="Pfam" id="PF01851">
    <property type="entry name" value="PC_rep"/>
    <property type="match status" value="1"/>
</dbReference>